<reference evidence="2 3" key="1">
    <citation type="journal article" date="2018" name="Front. Microbiol.">
        <title>Genome-Wide Analysis of Corynespora cassiicola Leaf Fall Disease Putative Effectors.</title>
        <authorList>
            <person name="Lopez D."/>
            <person name="Ribeiro S."/>
            <person name="Label P."/>
            <person name="Fumanal B."/>
            <person name="Venisse J.S."/>
            <person name="Kohler A."/>
            <person name="de Oliveira R.R."/>
            <person name="Labutti K."/>
            <person name="Lipzen A."/>
            <person name="Lail K."/>
            <person name="Bauer D."/>
            <person name="Ohm R.A."/>
            <person name="Barry K.W."/>
            <person name="Spatafora J."/>
            <person name="Grigoriev I.V."/>
            <person name="Martin F.M."/>
            <person name="Pujade-Renaud V."/>
        </authorList>
    </citation>
    <scope>NUCLEOTIDE SEQUENCE [LARGE SCALE GENOMIC DNA]</scope>
    <source>
        <strain evidence="2 3">Philippines</strain>
    </source>
</reference>
<proteinExistence type="predicted"/>
<dbReference type="Proteomes" id="UP000240883">
    <property type="component" value="Unassembled WGS sequence"/>
</dbReference>
<sequence length="371" mass="40892">MATKFGTVVAAAATLDSFQAMGHGRSELRFMVAAAAFAIIACAPPSSLWSGYDEAVNRASIDAGMVYRGHVASSLSPSRLSHPPPRGLRDFLGEGVFPIKLRGIHDEDTVVRRFFPVASKVRYRSKRRAPFFLLFGGGGKWARRFAHSHGSYDPETRRPGALGWSHKPLDLTVAFILPMGACELAPLDFHPQGFFFIFGREALWDCLTVVVDSKHLSINQAMGGTWAGFFRHRTTIPSALFLMRACMHTCTLPRQITIASHSKYPRGKSMNPDTPSRSGDQRDVSIDTAEGVAFGPVRMYFPMLDCCCLLPAACRLSTCTASSSYQTEGHTGIRSLPWRNIPQATLQAHEETWSLNRKSSMNHYAFGFLVG</sequence>
<accession>A0A2T2NKW1</accession>
<evidence type="ECO:0000313" key="3">
    <source>
        <dbReference type="Proteomes" id="UP000240883"/>
    </source>
</evidence>
<dbReference type="EMBL" id="KZ678136">
    <property type="protein sequence ID" value="PSN66074.1"/>
    <property type="molecule type" value="Genomic_DNA"/>
</dbReference>
<name>A0A2T2NKW1_CORCC</name>
<evidence type="ECO:0000313" key="2">
    <source>
        <dbReference type="EMBL" id="PSN66074.1"/>
    </source>
</evidence>
<evidence type="ECO:0000256" key="1">
    <source>
        <dbReference type="SAM" id="MobiDB-lite"/>
    </source>
</evidence>
<organism evidence="2 3">
    <name type="scientific">Corynespora cassiicola Philippines</name>
    <dbReference type="NCBI Taxonomy" id="1448308"/>
    <lineage>
        <taxon>Eukaryota</taxon>
        <taxon>Fungi</taxon>
        <taxon>Dikarya</taxon>
        <taxon>Ascomycota</taxon>
        <taxon>Pezizomycotina</taxon>
        <taxon>Dothideomycetes</taxon>
        <taxon>Pleosporomycetidae</taxon>
        <taxon>Pleosporales</taxon>
        <taxon>Corynesporascaceae</taxon>
        <taxon>Corynespora</taxon>
    </lineage>
</organism>
<feature type="region of interest" description="Disordered" evidence="1">
    <location>
        <begin position="263"/>
        <end position="282"/>
    </location>
</feature>
<gene>
    <name evidence="2" type="ORF">BS50DRAFT_405991</name>
</gene>
<dbReference type="AlphaFoldDB" id="A0A2T2NKW1"/>
<keyword evidence="3" id="KW-1185">Reference proteome</keyword>
<protein>
    <submittedName>
        <fullName evidence="2">Uncharacterized protein</fullName>
    </submittedName>
</protein>